<gene>
    <name evidence="3" type="ORF">ILEXP_LOCUS124</name>
</gene>
<accession>A0ABC8QKW5</accession>
<evidence type="ECO:0000256" key="1">
    <source>
        <dbReference type="SAM" id="MobiDB-lite"/>
    </source>
</evidence>
<organism evidence="3 4">
    <name type="scientific">Ilex paraguariensis</name>
    <name type="common">yerba mate</name>
    <dbReference type="NCBI Taxonomy" id="185542"/>
    <lineage>
        <taxon>Eukaryota</taxon>
        <taxon>Viridiplantae</taxon>
        <taxon>Streptophyta</taxon>
        <taxon>Embryophyta</taxon>
        <taxon>Tracheophyta</taxon>
        <taxon>Spermatophyta</taxon>
        <taxon>Magnoliopsida</taxon>
        <taxon>eudicotyledons</taxon>
        <taxon>Gunneridae</taxon>
        <taxon>Pentapetalae</taxon>
        <taxon>asterids</taxon>
        <taxon>campanulids</taxon>
        <taxon>Aquifoliales</taxon>
        <taxon>Aquifoliaceae</taxon>
        <taxon>Ilex</taxon>
    </lineage>
</organism>
<proteinExistence type="predicted"/>
<feature type="domain" description="DUF7787" evidence="2">
    <location>
        <begin position="17"/>
        <end position="71"/>
    </location>
</feature>
<reference evidence="3 4" key="1">
    <citation type="submission" date="2024-02" db="EMBL/GenBank/DDBJ databases">
        <authorList>
            <person name="Vignale AGUSTIN F."/>
            <person name="Sosa J E."/>
            <person name="Modenutti C."/>
        </authorList>
    </citation>
    <scope>NUCLEOTIDE SEQUENCE [LARGE SCALE GENOMIC DNA]</scope>
</reference>
<evidence type="ECO:0000313" key="4">
    <source>
        <dbReference type="Proteomes" id="UP001642360"/>
    </source>
</evidence>
<feature type="compositionally biased region" description="Basic residues" evidence="1">
    <location>
        <begin position="140"/>
        <end position="152"/>
    </location>
</feature>
<dbReference type="Proteomes" id="UP001642360">
    <property type="component" value="Unassembled WGS sequence"/>
</dbReference>
<dbReference type="EMBL" id="CAUOFW020000001">
    <property type="protein sequence ID" value="CAK9133249.1"/>
    <property type="molecule type" value="Genomic_DNA"/>
</dbReference>
<name>A0ABC8QKW5_9AQUA</name>
<comment type="caution">
    <text evidence="3">The sequence shown here is derived from an EMBL/GenBank/DDBJ whole genome shotgun (WGS) entry which is preliminary data.</text>
</comment>
<keyword evidence="4" id="KW-1185">Reference proteome</keyword>
<dbReference type="InterPro" id="IPR056689">
    <property type="entry name" value="DUF7787"/>
</dbReference>
<dbReference type="Pfam" id="PF25042">
    <property type="entry name" value="DUF7787"/>
    <property type="match status" value="1"/>
</dbReference>
<sequence length="197" mass="21238">MEVQGANPNLGMRRNGMMKLEEYLDFIDSHNPRSLTINYLNQIIRMHGFKKIHQVQKSVVVDAVKTIDLMDPSRSTLQYDDVSSHAFLTLEEAKEDLATLNWQECCVTSLETINSVHYYDRSLNLNHLHGADASAASKNSKAKPKKRKRARKSERSVADTGFGGGFGASDLGSCSSSVIGAAAATATAGAFGGSGGG</sequence>
<dbReference type="PANTHER" id="PTHR35096:SF8">
    <property type="entry name" value="OS03G0308600 PROTEIN"/>
    <property type="match status" value="1"/>
</dbReference>
<protein>
    <recommendedName>
        <fullName evidence="2">DUF7787 domain-containing protein</fullName>
    </recommendedName>
</protein>
<evidence type="ECO:0000259" key="2">
    <source>
        <dbReference type="Pfam" id="PF25042"/>
    </source>
</evidence>
<evidence type="ECO:0000313" key="3">
    <source>
        <dbReference type="EMBL" id="CAK9133249.1"/>
    </source>
</evidence>
<dbReference type="PANTHER" id="PTHR35096">
    <property type="entry name" value="BNAA08G28570D PROTEIN"/>
    <property type="match status" value="1"/>
</dbReference>
<dbReference type="AlphaFoldDB" id="A0ABC8QKW5"/>
<feature type="region of interest" description="Disordered" evidence="1">
    <location>
        <begin position="134"/>
        <end position="168"/>
    </location>
</feature>